<dbReference type="InterPro" id="IPR013656">
    <property type="entry name" value="PAS_4"/>
</dbReference>
<dbReference type="SUPFAM" id="SSF47384">
    <property type="entry name" value="Homodimeric domain of signal transducing histidine kinase"/>
    <property type="match status" value="1"/>
</dbReference>
<dbReference type="InterPro" id="IPR035965">
    <property type="entry name" value="PAS-like_dom_sf"/>
</dbReference>
<dbReference type="Pfam" id="PF16927">
    <property type="entry name" value="HisKA_7TM"/>
    <property type="match status" value="1"/>
</dbReference>
<dbReference type="PROSITE" id="PS50112">
    <property type="entry name" value="PAS"/>
    <property type="match status" value="1"/>
</dbReference>
<keyword evidence="7" id="KW-1133">Transmembrane helix</keyword>
<organism evidence="11 12">
    <name type="scientific">Halogranum gelatinilyticum</name>
    <dbReference type="NCBI Taxonomy" id="660521"/>
    <lineage>
        <taxon>Archaea</taxon>
        <taxon>Methanobacteriati</taxon>
        <taxon>Methanobacteriota</taxon>
        <taxon>Stenosarchaea group</taxon>
        <taxon>Halobacteria</taxon>
        <taxon>Halobacteriales</taxon>
        <taxon>Haloferacaceae</taxon>
    </lineage>
</organism>
<keyword evidence="12" id="KW-1185">Reference proteome</keyword>
<dbReference type="PROSITE" id="PS50109">
    <property type="entry name" value="HIS_KIN"/>
    <property type="match status" value="1"/>
</dbReference>
<sequence>MGWQAIPYTLPLLLASGIALLTTVYVLGHRDRLDRKRTWAFVATSSAVVLWSTAYWFQLSSTTLAGKLFWNRFVWVGVTLMAVAWPVFVFTYAERHRWTGPAGILALGAVPLLTLLAVLTPQYRGLVATPDGLVTVSQGVMLAIEPGILFLVFLLYTYLVDLVTLGVLAYDAYSHHGVRRRQSTLLAVAGTIPLTGSLLSVAQLLPMPYLDLTPITFGVTILVVAYVLSRYQMLDVVPVARTQLIDEMTDGVIILDGDEQVADLNSTARTLFEDANRLVGQPAETALADYPTLLAHLTGTDSSEDLVVDCDGSRKYYDVTVTRLDEPSGATSGLVLSLRDITDRRQVEQRYRTIVEQASTIVALVDTDGSLQYATPSFERTLGYSPDALHGEPLFELVHPDDREAAREAFDATDGGGSTDWADVRVEHVDGSWHVFEAKSERLLDNPALDGVLWTAHDVTEHRQYEQRLQVLNRVLRHDVRNKMTAVQGFVSMAIDATDDDEVRGWLETAHRSGEKLLAASQKSRYVDAGLDREADLRPQRIADCVDAAVRTVTEERPDATVDLDVQDDAWADATNLLEVAIEQLVTNAVEHNDADDPTVTVSVATVADDPTDAVEIRIVDNGPGIPDYDRHIFQRGGESQLEHANGLGLWLVHWIVSAADGELHIDENDPRGSVVTVRLRRSTTAEGDHHPPTASEPSAMADQWRRP</sequence>
<evidence type="ECO:0000256" key="5">
    <source>
        <dbReference type="ARBA" id="ARBA00023136"/>
    </source>
</evidence>
<dbReference type="InterPro" id="IPR031621">
    <property type="entry name" value="HisKA_7TM"/>
</dbReference>
<evidence type="ECO:0000256" key="2">
    <source>
        <dbReference type="ARBA" id="ARBA00012438"/>
    </source>
</evidence>
<comment type="catalytic activity">
    <reaction evidence="1">
        <text>ATP + protein L-histidine = ADP + protein N-phospho-L-histidine.</text>
        <dbReference type="EC" id="2.7.13.3"/>
    </reaction>
</comment>
<accession>A0A1G9US28</accession>
<feature type="domain" description="PAS" evidence="9">
    <location>
        <begin position="347"/>
        <end position="417"/>
    </location>
</feature>
<dbReference type="InterPro" id="IPR013655">
    <property type="entry name" value="PAS_fold_3"/>
</dbReference>
<feature type="transmembrane region" description="Helical" evidence="7">
    <location>
        <begin position="69"/>
        <end position="92"/>
    </location>
</feature>
<evidence type="ECO:0000313" key="11">
    <source>
        <dbReference type="EMBL" id="SDM62731.1"/>
    </source>
</evidence>
<dbReference type="GO" id="GO:0000156">
    <property type="term" value="F:phosphorelay response regulator activity"/>
    <property type="evidence" value="ECO:0007669"/>
    <property type="project" value="TreeGrafter"/>
</dbReference>
<dbReference type="GO" id="GO:0000155">
    <property type="term" value="F:phosphorelay sensor kinase activity"/>
    <property type="evidence" value="ECO:0007669"/>
    <property type="project" value="InterPro"/>
</dbReference>
<proteinExistence type="predicted"/>
<keyword evidence="7" id="KW-0812">Transmembrane</keyword>
<reference evidence="12" key="1">
    <citation type="submission" date="2016-10" db="EMBL/GenBank/DDBJ databases">
        <authorList>
            <person name="Varghese N."/>
            <person name="Submissions S."/>
        </authorList>
    </citation>
    <scope>NUCLEOTIDE SEQUENCE [LARGE SCALE GENOMIC DNA]</scope>
    <source>
        <strain evidence="12">CGMCC 1.10119</strain>
    </source>
</reference>
<dbReference type="CDD" id="cd00130">
    <property type="entry name" value="PAS"/>
    <property type="match status" value="1"/>
</dbReference>
<feature type="transmembrane region" description="Helical" evidence="7">
    <location>
        <begin position="185"/>
        <end position="206"/>
    </location>
</feature>
<feature type="region of interest" description="Disordered" evidence="6">
    <location>
        <begin position="683"/>
        <end position="708"/>
    </location>
</feature>
<evidence type="ECO:0000259" key="8">
    <source>
        <dbReference type="PROSITE" id="PS50109"/>
    </source>
</evidence>
<dbReference type="EC" id="2.7.13.3" evidence="2"/>
<keyword evidence="3" id="KW-0808">Transferase</keyword>
<evidence type="ECO:0000256" key="4">
    <source>
        <dbReference type="ARBA" id="ARBA00022777"/>
    </source>
</evidence>
<dbReference type="InterPro" id="IPR005467">
    <property type="entry name" value="His_kinase_dom"/>
</dbReference>
<keyword evidence="4" id="KW-0418">Kinase</keyword>
<dbReference type="PANTHER" id="PTHR42878:SF15">
    <property type="entry name" value="BACTERIOPHYTOCHROME"/>
    <property type="match status" value="1"/>
</dbReference>
<dbReference type="Pfam" id="PF02518">
    <property type="entry name" value="HATPase_c"/>
    <property type="match status" value="1"/>
</dbReference>
<dbReference type="InterPro" id="IPR003594">
    <property type="entry name" value="HATPase_dom"/>
</dbReference>
<dbReference type="EMBL" id="FNHL01000002">
    <property type="protein sequence ID" value="SDM62731.1"/>
    <property type="molecule type" value="Genomic_DNA"/>
</dbReference>
<dbReference type="SUPFAM" id="SSF55874">
    <property type="entry name" value="ATPase domain of HSP90 chaperone/DNA topoisomerase II/histidine kinase"/>
    <property type="match status" value="1"/>
</dbReference>
<evidence type="ECO:0000313" key="12">
    <source>
        <dbReference type="Proteomes" id="UP000199451"/>
    </source>
</evidence>
<dbReference type="InterPro" id="IPR050351">
    <property type="entry name" value="BphY/WalK/GraS-like"/>
</dbReference>
<name>A0A1G9US28_9EURY</name>
<dbReference type="Pfam" id="PF08447">
    <property type="entry name" value="PAS_3"/>
    <property type="match status" value="1"/>
</dbReference>
<dbReference type="SMART" id="SM00387">
    <property type="entry name" value="HATPase_c"/>
    <property type="match status" value="1"/>
</dbReference>
<dbReference type="InterPro" id="IPR036097">
    <property type="entry name" value="HisK_dim/P_sf"/>
</dbReference>
<evidence type="ECO:0000256" key="3">
    <source>
        <dbReference type="ARBA" id="ARBA00022679"/>
    </source>
</evidence>
<evidence type="ECO:0000259" key="9">
    <source>
        <dbReference type="PROSITE" id="PS50112"/>
    </source>
</evidence>
<dbReference type="SMART" id="SM00091">
    <property type="entry name" value="PAS"/>
    <property type="match status" value="2"/>
</dbReference>
<dbReference type="NCBIfam" id="TIGR00229">
    <property type="entry name" value="sensory_box"/>
    <property type="match status" value="1"/>
</dbReference>
<evidence type="ECO:0000256" key="1">
    <source>
        <dbReference type="ARBA" id="ARBA00000085"/>
    </source>
</evidence>
<feature type="transmembrane region" description="Helical" evidence="7">
    <location>
        <begin position="39"/>
        <end position="57"/>
    </location>
</feature>
<evidence type="ECO:0000256" key="6">
    <source>
        <dbReference type="SAM" id="MobiDB-lite"/>
    </source>
</evidence>
<dbReference type="GO" id="GO:0030295">
    <property type="term" value="F:protein kinase activator activity"/>
    <property type="evidence" value="ECO:0007669"/>
    <property type="project" value="TreeGrafter"/>
</dbReference>
<dbReference type="Pfam" id="PF08448">
    <property type="entry name" value="PAS_4"/>
    <property type="match status" value="1"/>
</dbReference>
<dbReference type="CDD" id="cd00075">
    <property type="entry name" value="HATPase"/>
    <property type="match status" value="1"/>
</dbReference>
<dbReference type="PROSITE" id="PS50113">
    <property type="entry name" value="PAC"/>
    <property type="match status" value="1"/>
</dbReference>
<feature type="domain" description="Histidine kinase" evidence="8">
    <location>
        <begin position="475"/>
        <end position="684"/>
    </location>
</feature>
<dbReference type="Proteomes" id="UP000199451">
    <property type="component" value="Unassembled WGS sequence"/>
</dbReference>
<feature type="transmembrane region" description="Helical" evidence="7">
    <location>
        <begin position="6"/>
        <end position="27"/>
    </location>
</feature>
<evidence type="ECO:0000256" key="7">
    <source>
        <dbReference type="SAM" id="Phobius"/>
    </source>
</evidence>
<dbReference type="SUPFAM" id="SSF55785">
    <property type="entry name" value="PYP-like sensor domain (PAS domain)"/>
    <property type="match status" value="2"/>
</dbReference>
<dbReference type="InterPro" id="IPR000700">
    <property type="entry name" value="PAS-assoc_C"/>
</dbReference>
<feature type="transmembrane region" description="Helical" evidence="7">
    <location>
        <begin position="148"/>
        <end position="173"/>
    </location>
</feature>
<keyword evidence="5 7" id="KW-0472">Membrane</keyword>
<dbReference type="InterPro" id="IPR000014">
    <property type="entry name" value="PAS"/>
</dbReference>
<dbReference type="GO" id="GO:0007234">
    <property type="term" value="P:osmosensory signaling via phosphorelay pathway"/>
    <property type="evidence" value="ECO:0007669"/>
    <property type="project" value="TreeGrafter"/>
</dbReference>
<feature type="domain" description="PAC" evidence="10">
    <location>
        <begin position="301"/>
        <end position="353"/>
    </location>
</feature>
<dbReference type="GO" id="GO:0016020">
    <property type="term" value="C:membrane"/>
    <property type="evidence" value="ECO:0007669"/>
    <property type="project" value="UniProtKB-SubCell"/>
</dbReference>
<dbReference type="PANTHER" id="PTHR42878">
    <property type="entry name" value="TWO-COMPONENT HISTIDINE KINASE"/>
    <property type="match status" value="1"/>
</dbReference>
<protein>
    <recommendedName>
        <fullName evidence="2">histidine kinase</fullName>
        <ecNumber evidence="2">2.7.13.3</ecNumber>
    </recommendedName>
</protein>
<dbReference type="InterPro" id="IPR036890">
    <property type="entry name" value="HATPase_C_sf"/>
</dbReference>
<evidence type="ECO:0000259" key="10">
    <source>
        <dbReference type="PROSITE" id="PS50113"/>
    </source>
</evidence>
<feature type="transmembrane region" description="Helical" evidence="7">
    <location>
        <begin position="104"/>
        <end position="123"/>
    </location>
</feature>
<dbReference type="Gene3D" id="3.30.565.10">
    <property type="entry name" value="Histidine kinase-like ATPase, C-terminal domain"/>
    <property type="match status" value="1"/>
</dbReference>
<dbReference type="AlphaFoldDB" id="A0A1G9US28"/>
<dbReference type="Gene3D" id="3.30.450.20">
    <property type="entry name" value="PAS domain"/>
    <property type="match status" value="2"/>
</dbReference>
<gene>
    <name evidence="11" type="ORF">SAMN04487949_2313</name>
</gene>
<dbReference type="STRING" id="660521.SAMN04487949_2313"/>